<comment type="caution">
    <text evidence="1">The sequence shown here is derived from an EMBL/GenBank/DDBJ whole genome shotgun (WGS) entry which is preliminary data.</text>
</comment>
<accession>A0ABQ9XYL3</accession>
<keyword evidence="2" id="KW-1185">Reference proteome</keyword>
<organism evidence="1 2">
    <name type="scientific">Blattamonas nauphoetae</name>
    <dbReference type="NCBI Taxonomy" id="2049346"/>
    <lineage>
        <taxon>Eukaryota</taxon>
        <taxon>Metamonada</taxon>
        <taxon>Preaxostyla</taxon>
        <taxon>Oxymonadida</taxon>
        <taxon>Blattamonas</taxon>
    </lineage>
</organism>
<dbReference type="Proteomes" id="UP001281761">
    <property type="component" value="Unassembled WGS sequence"/>
</dbReference>
<dbReference type="EMBL" id="JARBJD010000054">
    <property type="protein sequence ID" value="KAK2956582.1"/>
    <property type="molecule type" value="Genomic_DNA"/>
</dbReference>
<reference evidence="1 2" key="1">
    <citation type="journal article" date="2022" name="bioRxiv">
        <title>Genomics of Preaxostyla Flagellates Illuminates Evolutionary Transitions and the Path Towards Mitochondrial Loss.</title>
        <authorList>
            <person name="Novak L.V.F."/>
            <person name="Treitli S.C."/>
            <person name="Pyrih J."/>
            <person name="Halakuc P."/>
            <person name="Pipaliya S.V."/>
            <person name="Vacek V."/>
            <person name="Brzon O."/>
            <person name="Soukal P."/>
            <person name="Eme L."/>
            <person name="Dacks J.B."/>
            <person name="Karnkowska A."/>
            <person name="Elias M."/>
            <person name="Hampl V."/>
        </authorList>
    </citation>
    <scope>NUCLEOTIDE SEQUENCE [LARGE SCALE GENOMIC DNA]</scope>
    <source>
        <strain evidence="1">NAU3</strain>
        <tissue evidence="1">Gut</tissue>
    </source>
</reference>
<evidence type="ECO:0000313" key="2">
    <source>
        <dbReference type="Proteomes" id="UP001281761"/>
    </source>
</evidence>
<proteinExistence type="predicted"/>
<sequence length="105" mass="11746">MQSIIKRAPLERTITKQSRKDKLPPTVTIDLSIDAVLSTKEQRGRARVATKDSDSGYPCHPTLIVDCARPILLGAFFFRLEGRRSIMSGQIVESVCEWRRCVGDG</sequence>
<protein>
    <submittedName>
        <fullName evidence="1">Uncharacterized protein</fullName>
    </submittedName>
</protein>
<gene>
    <name evidence="1" type="ORF">BLNAU_8422</name>
</gene>
<evidence type="ECO:0000313" key="1">
    <source>
        <dbReference type="EMBL" id="KAK2956582.1"/>
    </source>
</evidence>
<name>A0ABQ9XYL3_9EUKA</name>